<evidence type="ECO:0000313" key="10">
    <source>
        <dbReference type="Proteomes" id="UP000815325"/>
    </source>
</evidence>
<dbReference type="Gene3D" id="1.10.357.120">
    <property type="match status" value="1"/>
</dbReference>
<dbReference type="PANTHER" id="PTHR19376:SF11">
    <property type="entry name" value="DNA-DIRECTED RNA POLYMERASE I SUBUNIT RPA1"/>
    <property type="match status" value="1"/>
</dbReference>
<feature type="compositionally biased region" description="Basic and acidic residues" evidence="7">
    <location>
        <begin position="460"/>
        <end position="470"/>
    </location>
</feature>
<protein>
    <recommendedName>
        <fullName evidence="2">DNA-directed RNA polymerase</fullName>
        <ecNumber evidence="2">2.7.7.6</ecNumber>
    </recommendedName>
</protein>
<dbReference type="PANTHER" id="PTHR19376">
    <property type="entry name" value="DNA-DIRECTED RNA POLYMERASE"/>
    <property type="match status" value="1"/>
</dbReference>
<dbReference type="Gene3D" id="3.30.70.2850">
    <property type="match status" value="1"/>
</dbReference>
<evidence type="ECO:0000256" key="2">
    <source>
        <dbReference type="ARBA" id="ARBA00012418"/>
    </source>
</evidence>
<evidence type="ECO:0000313" key="9">
    <source>
        <dbReference type="EMBL" id="KAF5840615.1"/>
    </source>
</evidence>
<keyword evidence="5" id="KW-0548">Nucleotidyltransferase</keyword>
<evidence type="ECO:0000256" key="3">
    <source>
        <dbReference type="ARBA" id="ARBA00022478"/>
    </source>
</evidence>
<dbReference type="Proteomes" id="UP000815325">
    <property type="component" value="Unassembled WGS sequence"/>
</dbReference>
<evidence type="ECO:0000256" key="6">
    <source>
        <dbReference type="ARBA" id="ARBA00023163"/>
    </source>
</evidence>
<evidence type="ECO:0000256" key="7">
    <source>
        <dbReference type="SAM" id="MobiDB-lite"/>
    </source>
</evidence>
<dbReference type="SUPFAM" id="SSF64484">
    <property type="entry name" value="beta and beta-prime subunits of DNA dependent RNA-polymerase"/>
    <property type="match status" value="1"/>
</dbReference>
<feature type="compositionally biased region" description="Low complexity" evidence="7">
    <location>
        <begin position="407"/>
        <end position="418"/>
    </location>
</feature>
<keyword evidence="3" id="KW-0240">DNA-directed RNA polymerase</keyword>
<gene>
    <name evidence="9" type="ORF">DUNSADRAFT_16130</name>
</gene>
<proteinExistence type="inferred from homology"/>
<feature type="domain" description="RNA polymerase Rpb1" evidence="8">
    <location>
        <begin position="1"/>
        <end position="727"/>
    </location>
</feature>
<keyword evidence="4" id="KW-0808">Transferase</keyword>
<accession>A0ABQ7H1A8</accession>
<name>A0ABQ7H1A8_DUNSA</name>
<dbReference type="InterPro" id="IPR007081">
    <property type="entry name" value="RNA_pol_Rpb1_5"/>
</dbReference>
<sequence length="816" mass="86679">NRCLVKNLEALRVHYDSTVRDDGDGSIVQFLYGEDGLDVTQVSYMTQQLGFLAANAQRFAQSLDLSAAVQASKVAHLVQPEVAVEEKLCARASRLLRARKASSEGDSEGARRLMTEVASELPIMAQYPPSVRGSVSEIFADKLMAYLQENPEGRLLNPESALIPAGAAIDSEATLTALAAHGWQSSSKDGKHKKKMRKLQQQLAAGAVDARKFCSLMQLKYMKALAAPGEAVGVLCAQSLGEPSTQMTLNTFHSAGQGGAANVTLGIPRLREILMTAAAKIKTPVMTLPLKPGLTYTDAQVLGGRLRRLRLAECLAGISLEEIPVKKDLSKGYVRQYTATLKFFGPAQYPPEYKLSFKELAETFAGPFCAQLKLAVEREVRKKGGGSGGSASLRIGKLDVAAVGGEEGAAGRASNNAGNDEDGEAAGNDRATAKRARDDVEEGDEEEEPNEDDEQDEAMQDGKQRFKGGNDETTYDAPDEEDQEVATAAQRASRSRGLGAQADAEGSDSGDDEGNEQEQGGDQTRDAGEAAAAVADDGKAATPKKGRKQAKGDGGQAVNSSKADKGKAGAGGLCGLSDPGSGVDYASHSCSVTVSLPLRAPKLLLLEVVEKVAANVMVRATPNIEKVYVLSGDRGDGPKVQTDGINLEGVWQHSDLIDINSIQTNDIAAMLRTYGVEAARATILNEVKAVFGAYGIAVDPRHLCLLADFMTQQGSYRACNRIGIESSVSPFLKMSFETAAHFLTEATLKASVDDMRTPSARLCCAGCGAGHRCDGHHAAFEMMCSILFTHLSDLELVTWQHGLYGPGSLSVIFESL</sequence>
<evidence type="ECO:0000256" key="5">
    <source>
        <dbReference type="ARBA" id="ARBA00022695"/>
    </source>
</evidence>
<keyword evidence="10" id="KW-1185">Reference proteome</keyword>
<reference evidence="9" key="1">
    <citation type="submission" date="2017-08" db="EMBL/GenBank/DDBJ databases">
        <authorList>
            <person name="Polle J.E."/>
            <person name="Barry K."/>
            <person name="Cushman J."/>
            <person name="Schmutz J."/>
            <person name="Tran D."/>
            <person name="Hathwaick L.T."/>
            <person name="Yim W.C."/>
            <person name="Jenkins J."/>
            <person name="Mckie-Krisberg Z.M."/>
            <person name="Prochnik S."/>
            <person name="Lindquist E."/>
            <person name="Dockter R.B."/>
            <person name="Adam C."/>
            <person name="Molina H."/>
            <person name="Bunkerborg J."/>
            <person name="Jin E."/>
            <person name="Buchheim M."/>
            <person name="Magnuson J."/>
        </authorList>
    </citation>
    <scope>NUCLEOTIDE SEQUENCE</scope>
    <source>
        <strain evidence="9">CCAP 19/18</strain>
    </source>
</reference>
<comment type="similarity">
    <text evidence="1">Belongs to the RNA polymerase beta' chain family.</text>
</comment>
<evidence type="ECO:0000259" key="8">
    <source>
        <dbReference type="Pfam" id="PF04998"/>
    </source>
</evidence>
<keyword evidence="6" id="KW-0804">Transcription</keyword>
<feature type="compositionally biased region" description="Acidic residues" evidence="7">
    <location>
        <begin position="439"/>
        <end position="459"/>
    </location>
</feature>
<feature type="compositionally biased region" description="Acidic residues" evidence="7">
    <location>
        <begin position="473"/>
        <end position="484"/>
    </location>
</feature>
<dbReference type="InterPro" id="IPR045867">
    <property type="entry name" value="DNA-dir_RpoC_beta_prime"/>
</dbReference>
<evidence type="ECO:0000256" key="4">
    <source>
        <dbReference type="ARBA" id="ARBA00022679"/>
    </source>
</evidence>
<evidence type="ECO:0000256" key="1">
    <source>
        <dbReference type="ARBA" id="ARBA00006460"/>
    </source>
</evidence>
<feature type="non-terminal residue" evidence="9">
    <location>
        <position position="1"/>
    </location>
</feature>
<dbReference type="Pfam" id="PF04998">
    <property type="entry name" value="RNA_pol_Rpb1_5"/>
    <property type="match status" value="1"/>
</dbReference>
<feature type="region of interest" description="Disordered" evidence="7">
    <location>
        <begin position="407"/>
        <end position="570"/>
    </location>
</feature>
<organism evidence="9 10">
    <name type="scientific">Dunaliella salina</name>
    <name type="common">Green alga</name>
    <name type="synonym">Protococcus salinus</name>
    <dbReference type="NCBI Taxonomy" id="3046"/>
    <lineage>
        <taxon>Eukaryota</taxon>
        <taxon>Viridiplantae</taxon>
        <taxon>Chlorophyta</taxon>
        <taxon>core chlorophytes</taxon>
        <taxon>Chlorophyceae</taxon>
        <taxon>CS clade</taxon>
        <taxon>Chlamydomonadales</taxon>
        <taxon>Dunaliellaceae</taxon>
        <taxon>Dunaliella</taxon>
    </lineage>
</organism>
<feature type="compositionally biased region" description="Acidic residues" evidence="7">
    <location>
        <begin position="505"/>
        <end position="516"/>
    </location>
</feature>
<dbReference type="EC" id="2.7.7.6" evidence="2"/>
<comment type="caution">
    <text evidence="9">The sequence shown here is derived from an EMBL/GenBank/DDBJ whole genome shotgun (WGS) entry which is preliminary data.</text>
</comment>
<dbReference type="EMBL" id="MU069508">
    <property type="protein sequence ID" value="KAF5840615.1"/>
    <property type="molecule type" value="Genomic_DNA"/>
</dbReference>